<dbReference type="InterPro" id="IPR032675">
    <property type="entry name" value="LRR_dom_sf"/>
</dbReference>
<dbReference type="InterPro" id="IPR053781">
    <property type="entry name" value="F-box_AtFBL13-like"/>
</dbReference>
<accession>A0AAD6EL13</accession>
<dbReference type="InterPro" id="IPR055411">
    <property type="entry name" value="LRR_FXL15/At3g58940/PEG3-like"/>
</dbReference>
<dbReference type="Gene3D" id="1.20.1280.50">
    <property type="match status" value="1"/>
</dbReference>
<dbReference type="PANTHER" id="PTHR34223">
    <property type="entry name" value="OS11G0201299 PROTEIN"/>
    <property type="match status" value="1"/>
</dbReference>
<dbReference type="InterPro" id="IPR036047">
    <property type="entry name" value="F-box-like_dom_sf"/>
</dbReference>
<dbReference type="Pfam" id="PF00646">
    <property type="entry name" value="F-box"/>
    <property type="match status" value="1"/>
</dbReference>
<dbReference type="AlphaFoldDB" id="A0AAD6EL13"/>
<dbReference type="PANTHER" id="PTHR34223:SF51">
    <property type="entry name" value="OS06G0556300 PROTEIN"/>
    <property type="match status" value="1"/>
</dbReference>
<evidence type="ECO:0000313" key="2">
    <source>
        <dbReference type="EMBL" id="KAJ3688305.1"/>
    </source>
</evidence>
<dbReference type="SUPFAM" id="SSF81383">
    <property type="entry name" value="F-box domain"/>
    <property type="match status" value="1"/>
</dbReference>
<sequence>MTTCIPLFRQNASSRKAITYTGPDRLSALPDVLLTKILSLLKARQVAQTCILSKRWQNLWASVPCLHFDLAEFSNLVSEESHQRFIEFVTSFLLSIDENAYLDAFHLICDGSNSLDNGISDAASTWIAKAVKCKPKKLQLEFSYYKGLTVPDSLYICDSLEELYIGMGSCPDFPPFEPGEVYLPKLKRLHLSDFEVFGNGMEKLHYGCPVLESLSLANFLLFPEDVFFGSLKRLSMNCCFFDYLDFSVSTPDLEYFSIDRGSIDCISSNKMPKVTEASIIFYRDHIVTECADVVSSLVNVEVLEITIPYLSDLVKHALQNSLIFPKLKRLTLGYFCMNCAFSTLSSLLKHTSKLEILILYHDCSEEEEGNCRSSQNSKEVGCCWRKSKTQNSREKFEWFNCKCLKEVEILCNKYTPGVPQLVKRVKLSTKGLKEVRVSSQIIEGNKFVYKYHYDLDDYDYEFDYNL</sequence>
<dbReference type="EMBL" id="JAMRDG010000002">
    <property type="protein sequence ID" value="KAJ3688305.1"/>
    <property type="molecule type" value="Genomic_DNA"/>
</dbReference>
<feature type="domain" description="F-box" evidence="1">
    <location>
        <begin position="23"/>
        <end position="59"/>
    </location>
</feature>
<gene>
    <name evidence="2" type="ORF">LUZ61_017469</name>
</gene>
<dbReference type="Proteomes" id="UP001210211">
    <property type="component" value="Unassembled WGS sequence"/>
</dbReference>
<evidence type="ECO:0000313" key="3">
    <source>
        <dbReference type="Proteomes" id="UP001210211"/>
    </source>
</evidence>
<dbReference type="SUPFAM" id="SSF52047">
    <property type="entry name" value="RNI-like"/>
    <property type="match status" value="1"/>
</dbReference>
<evidence type="ECO:0000259" key="1">
    <source>
        <dbReference type="PROSITE" id="PS50181"/>
    </source>
</evidence>
<name>A0AAD6EL13_9POAL</name>
<reference evidence="2 3" key="1">
    <citation type="journal article" date="2022" name="Cell">
        <title>Repeat-based holocentromeres influence genome architecture and karyotype evolution.</title>
        <authorList>
            <person name="Hofstatter P.G."/>
            <person name="Thangavel G."/>
            <person name="Lux T."/>
            <person name="Neumann P."/>
            <person name="Vondrak T."/>
            <person name="Novak P."/>
            <person name="Zhang M."/>
            <person name="Costa L."/>
            <person name="Castellani M."/>
            <person name="Scott A."/>
            <person name="Toegelov H."/>
            <person name="Fuchs J."/>
            <person name="Mata-Sucre Y."/>
            <person name="Dias Y."/>
            <person name="Vanzela A.L.L."/>
            <person name="Huettel B."/>
            <person name="Almeida C.C.S."/>
            <person name="Simkova H."/>
            <person name="Souza G."/>
            <person name="Pedrosa-Harand A."/>
            <person name="Macas J."/>
            <person name="Mayer K.F.X."/>
            <person name="Houben A."/>
            <person name="Marques A."/>
        </authorList>
    </citation>
    <scope>NUCLEOTIDE SEQUENCE [LARGE SCALE GENOMIC DNA]</scope>
    <source>
        <strain evidence="2">RhyTen1mFocal</strain>
    </source>
</reference>
<dbReference type="Pfam" id="PF24758">
    <property type="entry name" value="LRR_At5g56370"/>
    <property type="match status" value="1"/>
</dbReference>
<dbReference type="CDD" id="cd22160">
    <property type="entry name" value="F-box_AtFBL13-like"/>
    <property type="match status" value="1"/>
</dbReference>
<organism evidence="2 3">
    <name type="scientific">Rhynchospora tenuis</name>
    <dbReference type="NCBI Taxonomy" id="198213"/>
    <lineage>
        <taxon>Eukaryota</taxon>
        <taxon>Viridiplantae</taxon>
        <taxon>Streptophyta</taxon>
        <taxon>Embryophyta</taxon>
        <taxon>Tracheophyta</taxon>
        <taxon>Spermatophyta</taxon>
        <taxon>Magnoliopsida</taxon>
        <taxon>Liliopsida</taxon>
        <taxon>Poales</taxon>
        <taxon>Cyperaceae</taxon>
        <taxon>Cyperoideae</taxon>
        <taxon>Rhynchosporeae</taxon>
        <taxon>Rhynchospora</taxon>
    </lineage>
</organism>
<proteinExistence type="predicted"/>
<dbReference type="InterPro" id="IPR053197">
    <property type="entry name" value="F-box_SCFL_complex_component"/>
</dbReference>
<keyword evidence="3" id="KW-1185">Reference proteome</keyword>
<dbReference type="InterPro" id="IPR001810">
    <property type="entry name" value="F-box_dom"/>
</dbReference>
<comment type="caution">
    <text evidence="2">The sequence shown here is derived from an EMBL/GenBank/DDBJ whole genome shotgun (WGS) entry which is preliminary data.</text>
</comment>
<dbReference type="Gene3D" id="3.80.10.10">
    <property type="entry name" value="Ribonuclease Inhibitor"/>
    <property type="match status" value="1"/>
</dbReference>
<protein>
    <recommendedName>
        <fullName evidence="1">F-box domain-containing protein</fullName>
    </recommendedName>
</protein>
<dbReference type="PROSITE" id="PS50181">
    <property type="entry name" value="FBOX"/>
    <property type="match status" value="1"/>
</dbReference>